<reference evidence="2 3" key="1">
    <citation type="submission" date="2012-04" db="EMBL/GenBank/DDBJ databases">
        <title>The Genome Sequence of Saprolegnia declina VS20.</title>
        <authorList>
            <consortium name="The Broad Institute Genome Sequencing Platform"/>
            <person name="Russ C."/>
            <person name="Nusbaum C."/>
            <person name="Tyler B."/>
            <person name="van West P."/>
            <person name="Dieguez-Uribeondo J."/>
            <person name="de Bruijn I."/>
            <person name="Tripathy S."/>
            <person name="Jiang R."/>
            <person name="Young S.K."/>
            <person name="Zeng Q."/>
            <person name="Gargeya S."/>
            <person name="Fitzgerald M."/>
            <person name="Haas B."/>
            <person name="Abouelleil A."/>
            <person name="Alvarado L."/>
            <person name="Arachchi H.M."/>
            <person name="Berlin A."/>
            <person name="Chapman S.B."/>
            <person name="Goldberg J."/>
            <person name="Griggs A."/>
            <person name="Gujja S."/>
            <person name="Hansen M."/>
            <person name="Howarth C."/>
            <person name="Imamovic A."/>
            <person name="Larimer J."/>
            <person name="McCowen C."/>
            <person name="Montmayeur A."/>
            <person name="Murphy C."/>
            <person name="Neiman D."/>
            <person name="Pearson M."/>
            <person name="Priest M."/>
            <person name="Roberts A."/>
            <person name="Saif S."/>
            <person name="Shea T."/>
            <person name="Sisk P."/>
            <person name="Sykes S."/>
            <person name="Wortman J."/>
            <person name="Nusbaum C."/>
            <person name="Birren B."/>
        </authorList>
    </citation>
    <scope>NUCLEOTIDE SEQUENCE [LARGE SCALE GENOMIC DNA]</scope>
    <source>
        <strain evidence="2 3">VS20</strain>
    </source>
</reference>
<evidence type="ECO:0000313" key="2">
    <source>
        <dbReference type="EMBL" id="EQC42583.1"/>
    </source>
</evidence>
<feature type="compositionally biased region" description="Basic residues" evidence="1">
    <location>
        <begin position="67"/>
        <end position="79"/>
    </location>
</feature>
<feature type="region of interest" description="Disordered" evidence="1">
    <location>
        <begin position="1"/>
        <end position="80"/>
    </location>
</feature>
<feature type="compositionally biased region" description="Basic and acidic residues" evidence="1">
    <location>
        <begin position="21"/>
        <end position="62"/>
    </location>
</feature>
<organism evidence="2 3">
    <name type="scientific">Saprolegnia diclina (strain VS20)</name>
    <dbReference type="NCBI Taxonomy" id="1156394"/>
    <lineage>
        <taxon>Eukaryota</taxon>
        <taxon>Sar</taxon>
        <taxon>Stramenopiles</taxon>
        <taxon>Oomycota</taxon>
        <taxon>Saprolegniomycetes</taxon>
        <taxon>Saprolegniales</taxon>
        <taxon>Saprolegniaceae</taxon>
        <taxon>Saprolegnia</taxon>
    </lineage>
</organism>
<dbReference type="AlphaFoldDB" id="T0SB30"/>
<feature type="region of interest" description="Disordered" evidence="1">
    <location>
        <begin position="113"/>
        <end position="143"/>
    </location>
</feature>
<accession>T0SB30</accession>
<keyword evidence="3" id="KW-1185">Reference proteome</keyword>
<protein>
    <submittedName>
        <fullName evidence="2">Uncharacterized protein</fullName>
    </submittedName>
</protein>
<dbReference type="EMBL" id="JH767132">
    <property type="protein sequence ID" value="EQC42583.1"/>
    <property type="molecule type" value="Genomic_DNA"/>
</dbReference>
<dbReference type="Proteomes" id="UP000030762">
    <property type="component" value="Unassembled WGS sequence"/>
</dbReference>
<gene>
    <name evidence="2" type="ORF">SDRG_00312</name>
</gene>
<feature type="compositionally biased region" description="Polar residues" evidence="1">
    <location>
        <begin position="125"/>
        <end position="136"/>
    </location>
</feature>
<evidence type="ECO:0000313" key="3">
    <source>
        <dbReference type="Proteomes" id="UP000030762"/>
    </source>
</evidence>
<name>T0SB30_SAPDV</name>
<dbReference type="InParanoid" id="T0SB30"/>
<dbReference type="RefSeq" id="XP_008604006.1">
    <property type="nucleotide sequence ID" value="XM_008605784.1"/>
</dbReference>
<dbReference type="GeneID" id="19941039"/>
<proteinExistence type="predicted"/>
<dbReference type="VEuPathDB" id="FungiDB:SDRG_00312"/>
<feature type="compositionally biased region" description="Basic and acidic residues" evidence="1">
    <location>
        <begin position="113"/>
        <end position="124"/>
    </location>
</feature>
<evidence type="ECO:0000256" key="1">
    <source>
        <dbReference type="SAM" id="MobiDB-lite"/>
    </source>
</evidence>
<sequence>MGRRARRKAMASLSDSDRDDEMEKGHGSEKHAATVEDHAKRLQDHDYRRELHAAAAAVHEDAVAQSRHARHAERRKVRHEKAMERELAHLDEEKESYEAKMLKIYKKHSARREKLDAKREHKEANSVSRWTSTANATARRLLR</sequence>